<organism evidence="1 2">
    <name type="scientific">Geobacillus stearothermophilus</name>
    <name type="common">Bacillus stearothermophilus</name>
    <dbReference type="NCBI Taxonomy" id="1422"/>
    <lineage>
        <taxon>Bacteria</taxon>
        <taxon>Bacillati</taxon>
        <taxon>Bacillota</taxon>
        <taxon>Bacilli</taxon>
        <taxon>Bacillales</taxon>
        <taxon>Anoxybacillaceae</taxon>
        <taxon>Geobacillus</taxon>
    </lineage>
</organism>
<dbReference type="AlphaFoldDB" id="A0A150MQ21"/>
<reference evidence="1 2" key="1">
    <citation type="submission" date="2016-01" db="EMBL/GenBank/DDBJ databases">
        <title>Draft Genome Sequences of Seven Thermophilic Sporeformers Isolated from Foods.</title>
        <authorList>
            <person name="Berendsen E.M."/>
            <person name="Wells-Bennik M.H."/>
            <person name="Krawcyk A.O."/>
            <person name="De Jong A."/>
            <person name="Holsappel S."/>
            <person name="Eijlander R.T."/>
            <person name="Kuipers O.P."/>
        </authorList>
    </citation>
    <scope>NUCLEOTIDE SEQUENCE [LARGE SCALE GENOMIC DNA]</scope>
    <source>
        <strain evidence="1 2">B4109</strain>
    </source>
</reference>
<gene>
    <name evidence="1" type="ORF">B4109_3153</name>
</gene>
<evidence type="ECO:0000313" key="1">
    <source>
        <dbReference type="EMBL" id="KYD26534.1"/>
    </source>
</evidence>
<protein>
    <submittedName>
        <fullName evidence="1">Uncharacterized protein</fullName>
    </submittedName>
</protein>
<dbReference type="RefSeq" id="WP_013876414.1">
    <property type="nucleotide sequence ID" value="NZ_JARTLJ010000123.1"/>
</dbReference>
<dbReference type="PATRIC" id="fig|1422.18.peg.3321"/>
<sequence length="51" mass="5841">MKVKALIDCVGIGYDLKKDDEANLPKELAEKLIRFGYVEEVKKSKETKVKE</sequence>
<dbReference type="EMBL" id="LQYV01000065">
    <property type="protein sequence ID" value="KYD26534.1"/>
    <property type="molecule type" value="Genomic_DNA"/>
</dbReference>
<evidence type="ECO:0000313" key="2">
    <source>
        <dbReference type="Proteomes" id="UP000075424"/>
    </source>
</evidence>
<accession>A0A150MQ21</accession>
<name>A0A150MQ21_GEOSE</name>
<comment type="caution">
    <text evidence="1">The sequence shown here is derived from an EMBL/GenBank/DDBJ whole genome shotgun (WGS) entry which is preliminary data.</text>
</comment>
<dbReference type="Proteomes" id="UP000075424">
    <property type="component" value="Unassembled WGS sequence"/>
</dbReference>
<proteinExistence type="predicted"/>